<sequence length="77" mass="8688">MAQKKTLIASKAGVRLERIEDLAERQRGKITFKLSTYRPPQPRYIADLDEAEDAFAREVTASLQDPVIVALMERGTI</sequence>
<reference evidence="1" key="1">
    <citation type="submission" date="2022-05" db="EMBL/GenBank/DDBJ databases">
        <title>Brevundimonas albigilva TT17 genome sequence.</title>
        <authorList>
            <person name="Lee K."/>
            <person name="Son H."/>
        </authorList>
    </citation>
    <scope>NUCLEOTIDE SEQUENCE</scope>
    <source>
        <strain evidence="1">TT17</strain>
    </source>
</reference>
<evidence type="ECO:0000313" key="2">
    <source>
        <dbReference type="Proteomes" id="UP001055429"/>
    </source>
</evidence>
<name>A0ABY4SR65_9CAUL</name>
<dbReference type="RefSeq" id="WP_250201959.1">
    <property type="nucleotide sequence ID" value="NZ_CP097649.1"/>
</dbReference>
<dbReference type="EMBL" id="CP097649">
    <property type="protein sequence ID" value="URI15333.1"/>
    <property type="molecule type" value="Genomic_DNA"/>
</dbReference>
<organism evidence="1 2">
    <name type="scientific">Brevundimonas albigilva</name>
    <dbReference type="NCBI Taxonomy" id="1312364"/>
    <lineage>
        <taxon>Bacteria</taxon>
        <taxon>Pseudomonadati</taxon>
        <taxon>Pseudomonadota</taxon>
        <taxon>Alphaproteobacteria</taxon>
        <taxon>Caulobacterales</taxon>
        <taxon>Caulobacteraceae</taxon>
        <taxon>Brevundimonas</taxon>
    </lineage>
</organism>
<keyword evidence="2" id="KW-1185">Reference proteome</keyword>
<proteinExistence type="predicted"/>
<protein>
    <submittedName>
        <fullName evidence="1">Uncharacterized protein</fullName>
    </submittedName>
</protein>
<accession>A0ABY4SR65</accession>
<dbReference type="Proteomes" id="UP001055429">
    <property type="component" value="Chromosome"/>
</dbReference>
<gene>
    <name evidence="1" type="ORF">M8231_16335</name>
</gene>
<evidence type="ECO:0000313" key="1">
    <source>
        <dbReference type="EMBL" id="URI15333.1"/>
    </source>
</evidence>